<dbReference type="Proteomes" id="UP000002698">
    <property type="component" value="Chromosome"/>
</dbReference>
<dbReference type="PROSITE" id="PS50109">
    <property type="entry name" value="HIS_KIN"/>
    <property type="match status" value="1"/>
</dbReference>
<dbReference type="RefSeq" id="WP_049939493.1">
    <property type="nucleotide sequence ID" value="NC_007426.1"/>
</dbReference>
<sequence>MNERLYRQVVEESNDGIRVVQDGTVVFVNERLCEMTGYDEAEILGTSKADIVAPEYKQTVEAHHHARVAGEPAPSQYEVELETAGGERLPVELSATRIDYEGEPASLVLHRDISQRKREEAATEQARAQLRQVIDLVPDPVFAIDGDGEYVLVNEAMATLFGTTPQAMVGETPAALGRPALVDRLHDSDESVLESGDRLERAAVELPRDDGADMTVQLTKIPYTVAGTGEKAVLGYARDITARLASEERLETQRDNLELLNQVVRHDIRNDLQLVTAYAEILEDHVDEAGQEHLETVVENATSAVELTRTARDVAAVVLRSDADRAPVDLGRVIEDQLAEVRSNYERAVVTTDGPVPSVTVLADDMLASVVRNLLTNAIEHNDTEPPTVTVSVTVAGEQAVVRVADDGPGIPDNRKEAIFERNERGLDSDGTGLGLYLVETLVNRYDGSIRVEDNDPRGSVFVVELPTIES</sequence>
<gene>
    <name evidence="9" type="ordered locus">NP_1914A</name>
</gene>
<dbReference type="Pfam" id="PF13426">
    <property type="entry name" value="PAS_9"/>
    <property type="match status" value="1"/>
</dbReference>
<dbReference type="NCBIfam" id="TIGR00229">
    <property type="entry name" value="sensory_box"/>
    <property type="match status" value="2"/>
</dbReference>
<dbReference type="GeneID" id="3701302"/>
<dbReference type="InterPro" id="IPR035965">
    <property type="entry name" value="PAS-like_dom_sf"/>
</dbReference>
<dbReference type="InterPro" id="IPR036890">
    <property type="entry name" value="HATPase_C_sf"/>
</dbReference>
<dbReference type="PROSITE" id="PS50113">
    <property type="entry name" value="PAC"/>
    <property type="match status" value="1"/>
</dbReference>
<feature type="domain" description="PAS" evidence="7">
    <location>
        <begin position="126"/>
        <end position="202"/>
    </location>
</feature>
<keyword evidence="3" id="KW-0597">Phosphoprotein</keyword>
<keyword evidence="5 9" id="KW-0418">Kinase</keyword>
<dbReference type="CDD" id="cd00075">
    <property type="entry name" value="HATPase"/>
    <property type="match status" value="1"/>
</dbReference>
<dbReference type="InterPro" id="IPR005467">
    <property type="entry name" value="His_kinase_dom"/>
</dbReference>
<evidence type="ECO:0000256" key="1">
    <source>
        <dbReference type="ARBA" id="ARBA00000085"/>
    </source>
</evidence>
<accession>A0A1U7EVJ6</accession>
<dbReference type="EnsemblBacteria" id="CAI49048">
    <property type="protein sequence ID" value="CAI49048"/>
    <property type="gene ID" value="NP_1914A"/>
</dbReference>
<dbReference type="OrthoDB" id="3369at2157"/>
<dbReference type="InterPro" id="IPR000700">
    <property type="entry name" value="PAS-assoc_C"/>
</dbReference>
<evidence type="ECO:0000256" key="4">
    <source>
        <dbReference type="ARBA" id="ARBA00022679"/>
    </source>
</evidence>
<dbReference type="Gene3D" id="3.30.450.20">
    <property type="entry name" value="PAS domain"/>
    <property type="match status" value="2"/>
</dbReference>
<dbReference type="Pfam" id="PF02518">
    <property type="entry name" value="HATPase_c"/>
    <property type="match status" value="1"/>
</dbReference>
<dbReference type="InterPro" id="IPR001610">
    <property type="entry name" value="PAC"/>
</dbReference>
<dbReference type="HOGENOM" id="CLU_000445_114_58_2"/>
<dbReference type="AlphaFoldDB" id="A0A1U7EVJ6"/>
<evidence type="ECO:0000259" key="7">
    <source>
        <dbReference type="PROSITE" id="PS50112"/>
    </source>
</evidence>
<evidence type="ECO:0000313" key="10">
    <source>
        <dbReference type="Proteomes" id="UP000002698"/>
    </source>
</evidence>
<name>A0A1U7EVJ6_NATPD</name>
<dbReference type="EMBL" id="CR936257">
    <property type="protein sequence ID" value="CAI49048.3"/>
    <property type="molecule type" value="Genomic_DNA"/>
</dbReference>
<evidence type="ECO:0000259" key="6">
    <source>
        <dbReference type="PROSITE" id="PS50109"/>
    </source>
</evidence>
<evidence type="ECO:0000259" key="8">
    <source>
        <dbReference type="PROSITE" id="PS50113"/>
    </source>
</evidence>
<evidence type="ECO:0000313" key="9">
    <source>
        <dbReference type="EMBL" id="CAI49048.3"/>
    </source>
</evidence>
<dbReference type="SMART" id="SM00091">
    <property type="entry name" value="PAS"/>
    <property type="match status" value="2"/>
</dbReference>
<dbReference type="PANTHER" id="PTHR43304:SF1">
    <property type="entry name" value="PAC DOMAIN-CONTAINING PROTEIN"/>
    <property type="match status" value="1"/>
</dbReference>
<dbReference type="SMART" id="SM00086">
    <property type="entry name" value="PAC"/>
    <property type="match status" value="1"/>
</dbReference>
<reference evidence="9 10" key="1">
    <citation type="journal article" date="2005" name="Genome Res.">
        <title>Living with two extremes: conclusions from the genome sequence of Natronomonas pharaonis.</title>
        <authorList>
            <person name="Falb M."/>
            <person name="Pfeiffer F."/>
            <person name="Palm P."/>
            <person name="Rodewald K."/>
            <person name="Hickmann V."/>
            <person name="Tittor J."/>
            <person name="Oesterhelt D."/>
        </authorList>
    </citation>
    <scope>NUCLEOTIDE SEQUENCE [LARGE SCALE GENOMIC DNA]</scope>
    <source>
        <strain evidence="10">ATCC 35678 / DSM 2160 / CIP 103997 / JCM 8858 / NBRC 14720 / NCIMB 2260 / Gabara</strain>
    </source>
</reference>
<feature type="domain" description="Histidine kinase" evidence="6">
    <location>
        <begin position="263"/>
        <end position="470"/>
    </location>
</feature>
<proteinExistence type="predicted"/>
<dbReference type="GO" id="GO:0004673">
    <property type="term" value="F:protein histidine kinase activity"/>
    <property type="evidence" value="ECO:0007669"/>
    <property type="project" value="UniProtKB-EC"/>
</dbReference>
<feature type="domain" description="PAC" evidence="8">
    <location>
        <begin position="200"/>
        <end position="252"/>
    </location>
</feature>
<dbReference type="SUPFAM" id="SSF55785">
    <property type="entry name" value="PYP-like sensor domain (PAS domain)"/>
    <property type="match status" value="2"/>
</dbReference>
<keyword evidence="10" id="KW-1185">Reference proteome</keyword>
<protein>
    <recommendedName>
        <fullName evidence="2">histidine kinase</fullName>
        <ecNumber evidence="2">2.7.13.3</ecNumber>
    </recommendedName>
</protein>
<dbReference type="CDD" id="cd00130">
    <property type="entry name" value="PAS"/>
    <property type="match status" value="2"/>
</dbReference>
<dbReference type="PRINTS" id="PR00344">
    <property type="entry name" value="BCTRLSENSOR"/>
</dbReference>
<dbReference type="KEGG" id="nph:NP_1914A"/>
<dbReference type="PROSITE" id="PS50112">
    <property type="entry name" value="PAS"/>
    <property type="match status" value="2"/>
</dbReference>
<organism evidence="9 10">
    <name type="scientific">Natronomonas pharaonis (strain ATCC 35678 / DSM 2160 / CIP 103997 / JCM 8858 / NBRC 14720 / NCIMB 2260 / Gabara)</name>
    <name type="common">Halobacterium pharaonis</name>
    <dbReference type="NCBI Taxonomy" id="348780"/>
    <lineage>
        <taxon>Archaea</taxon>
        <taxon>Methanobacteriati</taxon>
        <taxon>Methanobacteriota</taxon>
        <taxon>Stenosarchaea group</taxon>
        <taxon>Halobacteria</taxon>
        <taxon>Halobacteriales</taxon>
        <taxon>Natronomonadaceae</taxon>
        <taxon>Natronomonas</taxon>
    </lineage>
</organism>
<dbReference type="InterPro" id="IPR052162">
    <property type="entry name" value="Sensor_kinase/Photoreceptor"/>
</dbReference>
<dbReference type="InterPro" id="IPR013656">
    <property type="entry name" value="PAS_4"/>
</dbReference>
<dbReference type="InterPro" id="IPR000014">
    <property type="entry name" value="PAS"/>
</dbReference>
<dbReference type="EC" id="2.7.13.3" evidence="2"/>
<dbReference type="eggNOG" id="arCOG06408">
    <property type="taxonomic scope" value="Archaea"/>
</dbReference>
<evidence type="ECO:0000256" key="3">
    <source>
        <dbReference type="ARBA" id="ARBA00022553"/>
    </source>
</evidence>
<dbReference type="InterPro" id="IPR003594">
    <property type="entry name" value="HATPase_dom"/>
</dbReference>
<dbReference type="SMART" id="SM00387">
    <property type="entry name" value="HATPase_c"/>
    <property type="match status" value="1"/>
</dbReference>
<comment type="catalytic activity">
    <reaction evidence="1">
        <text>ATP + protein L-histidine = ADP + protein N-phospho-L-histidine.</text>
        <dbReference type="EC" id="2.7.13.3"/>
    </reaction>
</comment>
<evidence type="ECO:0000256" key="2">
    <source>
        <dbReference type="ARBA" id="ARBA00012438"/>
    </source>
</evidence>
<dbReference type="InterPro" id="IPR004358">
    <property type="entry name" value="Sig_transdc_His_kin-like_C"/>
</dbReference>
<dbReference type="Gene3D" id="3.30.565.10">
    <property type="entry name" value="Histidine kinase-like ATPase, C-terminal domain"/>
    <property type="match status" value="1"/>
</dbReference>
<dbReference type="SUPFAM" id="SSF55874">
    <property type="entry name" value="ATPase domain of HSP90 chaperone/DNA topoisomerase II/histidine kinase"/>
    <property type="match status" value="1"/>
</dbReference>
<keyword evidence="4 9" id="KW-0808">Transferase</keyword>
<dbReference type="STRING" id="348780.NP_1914A"/>
<evidence type="ECO:0000256" key="5">
    <source>
        <dbReference type="ARBA" id="ARBA00022777"/>
    </source>
</evidence>
<dbReference type="Pfam" id="PF08448">
    <property type="entry name" value="PAS_4"/>
    <property type="match status" value="1"/>
</dbReference>
<dbReference type="PANTHER" id="PTHR43304">
    <property type="entry name" value="PHYTOCHROME-LIKE PROTEIN CPH1"/>
    <property type="match status" value="1"/>
</dbReference>
<feature type="domain" description="PAS" evidence="7">
    <location>
        <begin position="2"/>
        <end position="71"/>
    </location>
</feature>